<name>A0A557SX04_9ARCH</name>
<dbReference type="Proteomes" id="UP000315289">
    <property type="component" value="Unassembled WGS sequence"/>
</dbReference>
<feature type="transmembrane region" description="Helical" evidence="1">
    <location>
        <begin position="39"/>
        <end position="60"/>
    </location>
</feature>
<organism evidence="2 3">
    <name type="scientific">Candidatus Nitrosocosmicus arcticus</name>
    <dbReference type="NCBI Taxonomy" id="2035267"/>
    <lineage>
        <taxon>Archaea</taxon>
        <taxon>Nitrososphaerota</taxon>
        <taxon>Nitrososphaeria</taxon>
        <taxon>Nitrososphaerales</taxon>
        <taxon>Nitrososphaeraceae</taxon>
        <taxon>Candidatus Nitrosocosmicus</taxon>
    </lineage>
</organism>
<reference evidence="2 3" key="1">
    <citation type="journal article" date="2019" name="Front. Microbiol.">
        <title>Ammonia Oxidation by the Arctic Terrestrial Thaumarchaeote Candidatus Nitrosocosmicus arcticus Is Stimulated by Increasing Temperatures.</title>
        <authorList>
            <person name="Alves R.J.E."/>
            <person name="Kerou M."/>
            <person name="Zappe A."/>
            <person name="Bittner R."/>
            <person name="Abby S.S."/>
            <person name="Schmidt H.A."/>
            <person name="Pfeifer K."/>
            <person name="Schleper C."/>
        </authorList>
    </citation>
    <scope>NUCLEOTIDE SEQUENCE [LARGE SCALE GENOMIC DNA]</scope>
    <source>
        <strain evidence="2 3">Kfb</strain>
    </source>
</reference>
<evidence type="ECO:0000256" key="1">
    <source>
        <dbReference type="SAM" id="Phobius"/>
    </source>
</evidence>
<keyword evidence="1" id="KW-1133">Transmembrane helix</keyword>
<keyword evidence="3" id="KW-1185">Reference proteome</keyword>
<dbReference type="EMBL" id="VOAH01000004">
    <property type="protein sequence ID" value="TVP41139.1"/>
    <property type="molecule type" value="Genomic_DNA"/>
</dbReference>
<keyword evidence="1" id="KW-0812">Transmembrane</keyword>
<feature type="transmembrane region" description="Helical" evidence="1">
    <location>
        <begin position="67"/>
        <end position="86"/>
    </location>
</feature>
<dbReference type="AlphaFoldDB" id="A0A557SX04"/>
<dbReference type="RefSeq" id="WP_144729297.1">
    <property type="nucleotide sequence ID" value="NZ_ML675580.1"/>
</dbReference>
<sequence>MQKNRPLGVTIIAILAVIGGIGSLLSGFAVLAIIPLLGIILGGILIIIGLAYFVVAYGLWKGLNWAWTITLIVSAIGIIVGIGSIVVGNTGAIFHVIIDGIVIYYLYRPNVKAYFGK</sequence>
<gene>
    <name evidence="2" type="ORF">NARC_40102</name>
</gene>
<protein>
    <submittedName>
        <fullName evidence="2">Uncharacterized protein</fullName>
    </submittedName>
</protein>
<comment type="caution">
    <text evidence="2">The sequence shown here is derived from an EMBL/GenBank/DDBJ whole genome shotgun (WGS) entry which is preliminary data.</text>
</comment>
<evidence type="ECO:0000313" key="2">
    <source>
        <dbReference type="EMBL" id="TVP41139.1"/>
    </source>
</evidence>
<accession>A0A557SX04</accession>
<evidence type="ECO:0000313" key="3">
    <source>
        <dbReference type="Proteomes" id="UP000315289"/>
    </source>
</evidence>
<keyword evidence="1" id="KW-0472">Membrane</keyword>
<proteinExistence type="predicted"/>
<feature type="transmembrane region" description="Helical" evidence="1">
    <location>
        <begin position="92"/>
        <end position="107"/>
    </location>
</feature>
<feature type="transmembrane region" description="Helical" evidence="1">
    <location>
        <begin position="7"/>
        <end position="33"/>
    </location>
</feature>